<dbReference type="AlphaFoldDB" id="A0ABD2YVC2"/>
<feature type="region of interest" description="Disordered" evidence="1">
    <location>
        <begin position="1"/>
        <end position="59"/>
    </location>
</feature>
<dbReference type="Proteomes" id="UP001630127">
    <property type="component" value="Unassembled WGS sequence"/>
</dbReference>
<name>A0ABD2YVC2_9GENT</name>
<feature type="compositionally biased region" description="Basic and acidic residues" evidence="1">
    <location>
        <begin position="1"/>
        <end position="11"/>
    </location>
</feature>
<evidence type="ECO:0000313" key="3">
    <source>
        <dbReference type="Proteomes" id="UP001630127"/>
    </source>
</evidence>
<reference evidence="2 3" key="1">
    <citation type="submission" date="2024-11" db="EMBL/GenBank/DDBJ databases">
        <title>A near-complete genome assembly of Cinchona calisaya.</title>
        <authorList>
            <person name="Lian D.C."/>
            <person name="Zhao X.W."/>
            <person name="Wei L."/>
        </authorList>
    </citation>
    <scope>NUCLEOTIDE SEQUENCE [LARGE SCALE GENOMIC DNA]</scope>
    <source>
        <tissue evidence="2">Nenye</tissue>
    </source>
</reference>
<accession>A0ABD2YVC2</accession>
<proteinExistence type="predicted"/>
<evidence type="ECO:0000256" key="1">
    <source>
        <dbReference type="SAM" id="MobiDB-lite"/>
    </source>
</evidence>
<organism evidence="2 3">
    <name type="scientific">Cinchona calisaya</name>
    <dbReference type="NCBI Taxonomy" id="153742"/>
    <lineage>
        <taxon>Eukaryota</taxon>
        <taxon>Viridiplantae</taxon>
        <taxon>Streptophyta</taxon>
        <taxon>Embryophyta</taxon>
        <taxon>Tracheophyta</taxon>
        <taxon>Spermatophyta</taxon>
        <taxon>Magnoliopsida</taxon>
        <taxon>eudicotyledons</taxon>
        <taxon>Gunneridae</taxon>
        <taxon>Pentapetalae</taxon>
        <taxon>asterids</taxon>
        <taxon>lamiids</taxon>
        <taxon>Gentianales</taxon>
        <taxon>Rubiaceae</taxon>
        <taxon>Cinchonoideae</taxon>
        <taxon>Cinchoneae</taxon>
        <taxon>Cinchona</taxon>
    </lineage>
</organism>
<dbReference type="EMBL" id="JBJUIK010000012">
    <property type="protein sequence ID" value="KAL3511274.1"/>
    <property type="molecule type" value="Genomic_DNA"/>
</dbReference>
<protein>
    <submittedName>
        <fullName evidence="2">Uncharacterized protein</fullName>
    </submittedName>
</protein>
<evidence type="ECO:0000313" key="2">
    <source>
        <dbReference type="EMBL" id="KAL3511274.1"/>
    </source>
</evidence>
<gene>
    <name evidence="2" type="ORF">ACH5RR_030675</name>
</gene>
<feature type="compositionally biased region" description="Basic and acidic residues" evidence="1">
    <location>
        <begin position="18"/>
        <end position="37"/>
    </location>
</feature>
<keyword evidence="3" id="KW-1185">Reference proteome</keyword>
<comment type="caution">
    <text evidence="2">The sequence shown here is derived from an EMBL/GenBank/DDBJ whole genome shotgun (WGS) entry which is preliminary data.</text>
</comment>
<sequence length="209" mass="21544">MDVPDLKDRDERKKRKKETNLKRKDGQKGELGDKEKSMASPRSSDRFGAAQKTQTTAPNCNATAPSFNEAIHGLGAAANYSPVVVPVVADYLGPVQTSIAAAHNPHAATYATGVAPVLHNNVGAVDIDVGVDGAAAKLVGAATKHVGAAAGTVYAATESYSATARTSSAAASFIETSREITEVTDAAAEFRNGETAQNKNTSIPAAHGL</sequence>